<evidence type="ECO:0000256" key="4">
    <source>
        <dbReference type="ARBA" id="ARBA00022737"/>
    </source>
</evidence>
<evidence type="ECO:0000256" key="5">
    <source>
        <dbReference type="ARBA" id="ARBA00022771"/>
    </source>
</evidence>
<accession>A0A1Y2C4R5</accession>
<evidence type="ECO:0000256" key="8">
    <source>
        <dbReference type="ARBA" id="ARBA00038089"/>
    </source>
</evidence>
<dbReference type="GO" id="GO:0045944">
    <property type="term" value="P:positive regulation of transcription by RNA polymerase II"/>
    <property type="evidence" value="ECO:0007669"/>
    <property type="project" value="TreeGrafter"/>
</dbReference>
<dbReference type="AlphaFoldDB" id="A0A1Y2C4R5"/>
<feature type="compositionally biased region" description="Polar residues" evidence="10">
    <location>
        <begin position="119"/>
        <end position="135"/>
    </location>
</feature>
<dbReference type="InterPro" id="IPR050806">
    <property type="entry name" value="pacC/RIM101"/>
</dbReference>
<evidence type="ECO:0000256" key="3">
    <source>
        <dbReference type="ARBA" id="ARBA00022723"/>
    </source>
</evidence>
<feature type="domain" description="C2H2-type" evidence="11">
    <location>
        <begin position="68"/>
        <end position="90"/>
    </location>
</feature>
<dbReference type="InterPro" id="IPR013087">
    <property type="entry name" value="Znf_C2H2_type"/>
</dbReference>
<dbReference type="InterPro" id="IPR036236">
    <property type="entry name" value="Znf_C2H2_sf"/>
</dbReference>
<dbReference type="EMBL" id="MCGO01000032">
    <property type="protein sequence ID" value="ORY41315.1"/>
    <property type="molecule type" value="Genomic_DNA"/>
</dbReference>
<feature type="compositionally biased region" description="Polar residues" evidence="10">
    <location>
        <begin position="161"/>
        <end position="177"/>
    </location>
</feature>
<feature type="domain" description="C2H2-type" evidence="11">
    <location>
        <begin position="2"/>
        <end position="32"/>
    </location>
</feature>
<name>A0A1Y2C4R5_9FUNG</name>
<evidence type="ECO:0000256" key="6">
    <source>
        <dbReference type="ARBA" id="ARBA00022833"/>
    </source>
</evidence>
<evidence type="ECO:0000313" key="13">
    <source>
        <dbReference type="Proteomes" id="UP000193642"/>
    </source>
</evidence>
<feature type="domain" description="C2H2-type" evidence="11">
    <location>
        <begin position="38"/>
        <end position="67"/>
    </location>
</feature>
<dbReference type="PROSITE" id="PS50157">
    <property type="entry name" value="ZINC_FINGER_C2H2_2"/>
    <property type="match status" value="3"/>
</dbReference>
<evidence type="ECO:0000256" key="1">
    <source>
        <dbReference type="ARBA" id="ARBA00004123"/>
    </source>
</evidence>
<evidence type="ECO:0000256" key="10">
    <source>
        <dbReference type="SAM" id="MobiDB-lite"/>
    </source>
</evidence>
<dbReference type="PANTHER" id="PTHR47257">
    <property type="entry name" value="PH-RESPONSE TRANSCRIPTION FACTOR PACC/RIM101"/>
    <property type="match status" value="1"/>
</dbReference>
<dbReference type="GO" id="GO:0005634">
    <property type="term" value="C:nucleus"/>
    <property type="evidence" value="ECO:0007669"/>
    <property type="project" value="UniProtKB-SubCell"/>
</dbReference>
<dbReference type="SMART" id="SM00355">
    <property type="entry name" value="ZnF_C2H2"/>
    <property type="match status" value="3"/>
</dbReference>
<sequence length="177" mass="20058">MFPCRWTSCDLHFDELDALYDHLSESHVGRKISNTLTLTCGWGECRASYNKRDHLTSHLRSHVPLKPHLCPVCSRGFKRPQDLKKHEKLHEPGHVGRGGSITDMAERDCQAGRIGISASEDNPSWQTATQPQSYAQPARKMSRESLAKPYATIKSHPPRKWTSQTSSKFLSHQILIT</sequence>
<keyword evidence="6" id="KW-0862">Zinc</keyword>
<dbReference type="SUPFAM" id="SSF57667">
    <property type="entry name" value="beta-beta-alpha zinc fingers"/>
    <property type="match status" value="2"/>
</dbReference>
<feature type="region of interest" description="Disordered" evidence="10">
    <location>
        <begin position="116"/>
        <end position="177"/>
    </location>
</feature>
<dbReference type="PANTHER" id="PTHR47257:SF1">
    <property type="entry name" value="PH-RESPONSE TRANSCRIPTION FACTOR PACC_RIM101"/>
    <property type="match status" value="1"/>
</dbReference>
<keyword evidence="2" id="KW-0678">Repressor</keyword>
<proteinExistence type="inferred from homology"/>
<dbReference type="Proteomes" id="UP000193642">
    <property type="component" value="Unassembled WGS sequence"/>
</dbReference>
<dbReference type="PROSITE" id="PS00028">
    <property type="entry name" value="ZINC_FINGER_C2H2_1"/>
    <property type="match status" value="3"/>
</dbReference>
<dbReference type="Pfam" id="PF00096">
    <property type="entry name" value="zf-C2H2"/>
    <property type="match status" value="1"/>
</dbReference>
<protein>
    <recommendedName>
        <fullName evidence="11">C2H2-type domain-containing protein</fullName>
    </recommendedName>
</protein>
<dbReference type="OrthoDB" id="6155966at2759"/>
<evidence type="ECO:0000313" key="12">
    <source>
        <dbReference type="EMBL" id="ORY41315.1"/>
    </source>
</evidence>
<evidence type="ECO:0000256" key="9">
    <source>
        <dbReference type="PROSITE-ProRule" id="PRU00042"/>
    </source>
</evidence>
<keyword evidence="13" id="KW-1185">Reference proteome</keyword>
<dbReference type="STRING" id="329046.A0A1Y2C4R5"/>
<keyword evidence="5 9" id="KW-0863">Zinc-finger</keyword>
<keyword evidence="7" id="KW-0539">Nucleus</keyword>
<comment type="caution">
    <text evidence="12">The sequence shown here is derived from an EMBL/GenBank/DDBJ whole genome shotgun (WGS) entry which is preliminary data.</text>
</comment>
<organism evidence="12 13">
    <name type="scientific">Rhizoclosmatium globosum</name>
    <dbReference type="NCBI Taxonomy" id="329046"/>
    <lineage>
        <taxon>Eukaryota</taxon>
        <taxon>Fungi</taxon>
        <taxon>Fungi incertae sedis</taxon>
        <taxon>Chytridiomycota</taxon>
        <taxon>Chytridiomycota incertae sedis</taxon>
        <taxon>Chytridiomycetes</taxon>
        <taxon>Chytridiales</taxon>
        <taxon>Chytriomycetaceae</taxon>
        <taxon>Rhizoclosmatium</taxon>
    </lineage>
</organism>
<evidence type="ECO:0000256" key="2">
    <source>
        <dbReference type="ARBA" id="ARBA00022491"/>
    </source>
</evidence>
<evidence type="ECO:0000256" key="7">
    <source>
        <dbReference type="ARBA" id="ARBA00023242"/>
    </source>
</evidence>
<comment type="subcellular location">
    <subcellularLocation>
        <location evidence="1">Nucleus</location>
    </subcellularLocation>
</comment>
<keyword evidence="3" id="KW-0479">Metal-binding</keyword>
<gene>
    <name evidence="12" type="ORF">BCR33DRAFT_680951</name>
</gene>
<dbReference type="Gene3D" id="3.30.160.60">
    <property type="entry name" value="Classic Zinc Finger"/>
    <property type="match status" value="3"/>
</dbReference>
<keyword evidence="4" id="KW-0677">Repeat</keyword>
<dbReference type="GO" id="GO:0008270">
    <property type="term" value="F:zinc ion binding"/>
    <property type="evidence" value="ECO:0007669"/>
    <property type="project" value="UniProtKB-KW"/>
</dbReference>
<reference evidence="12 13" key="1">
    <citation type="submission" date="2016-07" db="EMBL/GenBank/DDBJ databases">
        <title>Pervasive Adenine N6-methylation of Active Genes in Fungi.</title>
        <authorList>
            <consortium name="DOE Joint Genome Institute"/>
            <person name="Mondo S.J."/>
            <person name="Dannebaum R.O."/>
            <person name="Kuo R.C."/>
            <person name="Labutti K."/>
            <person name="Haridas S."/>
            <person name="Kuo A."/>
            <person name="Salamov A."/>
            <person name="Ahrendt S.R."/>
            <person name="Lipzen A."/>
            <person name="Sullivan W."/>
            <person name="Andreopoulos W.B."/>
            <person name="Clum A."/>
            <person name="Lindquist E."/>
            <person name="Daum C."/>
            <person name="Ramamoorthy G.K."/>
            <person name="Gryganskyi A."/>
            <person name="Culley D."/>
            <person name="Magnuson J.K."/>
            <person name="James T.Y."/>
            <person name="O'Malley M.A."/>
            <person name="Stajich J.E."/>
            <person name="Spatafora J.W."/>
            <person name="Visel A."/>
            <person name="Grigoriev I.V."/>
        </authorList>
    </citation>
    <scope>NUCLEOTIDE SEQUENCE [LARGE SCALE GENOMIC DNA]</scope>
    <source>
        <strain evidence="12 13">JEL800</strain>
    </source>
</reference>
<evidence type="ECO:0000259" key="11">
    <source>
        <dbReference type="PROSITE" id="PS50157"/>
    </source>
</evidence>
<comment type="similarity">
    <text evidence="8">Belongs to the pacC/RIM101 family.</text>
</comment>